<comment type="caution">
    <text evidence="1">The sequence shown here is derived from an EMBL/GenBank/DDBJ whole genome shotgun (WGS) entry which is preliminary data.</text>
</comment>
<evidence type="ECO:0000313" key="1">
    <source>
        <dbReference type="EMBL" id="KAI9186261.1"/>
    </source>
</evidence>
<protein>
    <submittedName>
        <fullName evidence="1">Uncharacterized protein</fullName>
    </submittedName>
</protein>
<keyword evidence="2" id="KW-1185">Reference proteome</keyword>
<dbReference type="EMBL" id="JAJSOW010000100">
    <property type="protein sequence ID" value="KAI9186261.1"/>
    <property type="molecule type" value="Genomic_DNA"/>
</dbReference>
<organism evidence="1 2">
    <name type="scientific">Acer negundo</name>
    <name type="common">Box elder</name>
    <dbReference type="NCBI Taxonomy" id="4023"/>
    <lineage>
        <taxon>Eukaryota</taxon>
        <taxon>Viridiplantae</taxon>
        <taxon>Streptophyta</taxon>
        <taxon>Embryophyta</taxon>
        <taxon>Tracheophyta</taxon>
        <taxon>Spermatophyta</taxon>
        <taxon>Magnoliopsida</taxon>
        <taxon>eudicotyledons</taxon>
        <taxon>Gunneridae</taxon>
        <taxon>Pentapetalae</taxon>
        <taxon>rosids</taxon>
        <taxon>malvids</taxon>
        <taxon>Sapindales</taxon>
        <taxon>Sapindaceae</taxon>
        <taxon>Hippocastanoideae</taxon>
        <taxon>Acereae</taxon>
        <taxon>Acer</taxon>
    </lineage>
</organism>
<sequence>MSRPLRKVLKRLRDMLDQGKAIVGRASGKASEGVAPNGPFVAIPSWCTSLESPVEAHVEEVQQAYVQNHLSKSSMGVIVNRPNQVYPSRCTKGRWVNGLNPGIQSTDTHFDSSLIAHLNELELAFGKANSAIQKDPITEDEDSKLSLSFKGERGIVNRDTEVESPGLIKNYQKKYKKSNYSSKIHGMKTRNSKKNGGEESRLAKSFNSHLVKEEVAKVIETVIALGVDFNSKEEEIVEILVQHEKEDAEMREPKHG</sequence>
<proteinExistence type="predicted"/>
<accession>A0AAD5J538</accession>
<name>A0AAD5J538_ACENE</name>
<gene>
    <name evidence="1" type="ORF">LWI28_015460</name>
</gene>
<dbReference type="AlphaFoldDB" id="A0AAD5J538"/>
<dbReference type="Proteomes" id="UP001064489">
    <property type="component" value="Chromosome 3"/>
</dbReference>
<reference evidence="1" key="1">
    <citation type="journal article" date="2022" name="Plant J.">
        <title>Strategies of tolerance reflected in two North American maple genomes.</title>
        <authorList>
            <person name="McEvoy S.L."/>
            <person name="Sezen U.U."/>
            <person name="Trouern-Trend A."/>
            <person name="McMahon S.M."/>
            <person name="Schaberg P.G."/>
            <person name="Yang J."/>
            <person name="Wegrzyn J.L."/>
            <person name="Swenson N.G."/>
        </authorList>
    </citation>
    <scope>NUCLEOTIDE SEQUENCE</scope>
    <source>
        <strain evidence="1">91603</strain>
    </source>
</reference>
<evidence type="ECO:0000313" key="2">
    <source>
        <dbReference type="Proteomes" id="UP001064489"/>
    </source>
</evidence>
<reference evidence="1" key="2">
    <citation type="submission" date="2023-02" db="EMBL/GenBank/DDBJ databases">
        <authorList>
            <person name="Swenson N.G."/>
            <person name="Wegrzyn J.L."/>
            <person name="Mcevoy S.L."/>
        </authorList>
    </citation>
    <scope>NUCLEOTIDE SEQUENCE</scope>
    <source>
        <strain evidence="1">91603</strain>
        <tissue evidence="1">Leaf</tissue>
    </source>
</reference>